<dbReference type="STRING" id="286115.A0A507DP60"/>
<gene>
    <name evidence="6" type="primary">LSM1</name>
    <name evidence="8" type="ORF">SeMB42_g00777</name>
</gene>
<dbReference type="SUPFAM" id="SSF50182">
    <property type="entry name" value="Sm-like ribonucleoproteins"/>
    <property type="match status" value="1"/>
</dbReference>
<dbReference type="InterPro" id="IPR034104">
    <property type="entry name" value="Lsm1"/>
</dbReference>
<keyword evidence="4 6" id="KW-0694">RNA-binding</keyword>
<comment type="subunit">
    <text evidence="6">Component of the heptameric LSM1-LSM7 complex that forms a seven-membered ring structure with a donut shape.</text>
</comment>
<keyword evidence="2 6" id="KW-0963">Cytoplasm</keyword>
<dbReference type="Gene3D" id="2.30.30.100">
    <property type="match status" value="1"/>
</dbReference>
<protein>
    <recommendedName>
        <fullName evidence="6">U6 snRNA-associated Sm-like protein LSm1</fullName>
    </recommendedName>
</protein>
<dbReference type="GO" id="GO:1990904">
    <property type="term" value="C:ribonucleoprotein complex"/>
    <property type="evidence" value="ECO:0007669"/>
    <property type="project" value="UniProtKB-KW"/>
</dbReference>
<keyword evidence="5 6" id="KW-0687">Ribonucleoprotein</keyword>
<proteinExistence type="inferred from homology"/>
<comment type="similarity">
    <text evidence="1 6">Belongs to the snRNP Sm proteins family.</text>
</comment>
<keyword evidence="3 6" id="KW-0507">mRNA processing</keyword>
<dbReference type="CDD" id="cd01728">
    <property type="entry name" value="LSm1"/>
    <property type="match status" value="1"/>
</dbReference>
<feature type="domain" description="Sm" evidence="7">
    <location>
        <begin position="1"/>
        <end position="75"/>
    </location>
</feature>
<dbReference type="AlphaFoldDB" id="A0A507DP60"/>
<evidence type="ECO:0000313" key="9">
    <source>
        <dbReference type="Proteomes" id="UP000317494"/>
    </source>
</evidence>
<evidence type="ECO:0000256" key="1">
    <source>
        <dbReference type="ARBA" id="ARBA00006850"/>
    </source>
</evidence>
<reference evidence="8 9" key="1">
    <citation type="journal article" date="2019" name="Sci. Rep.">
        <title>Comparative genomics of chytrid fungi reveal insights into the obligate biotrophic and pathogenic lifestyle of Synchytrium endobioticum.</title>
        <authorList>
            <person name="van de Vossenberg B.T.L.H."/>
            <person name="Warris S."/>
            <person name="Nguyen H.D.T."/>
            <person name="van Gent-Pelzer M.P.E."/>
            <person name="Joly D.L."/>
            <person name="van de Geest H.C."/>
            <person name="Bonants P.J.M."/>
            <person name="Smith D.S."/>
            <person name="Levesque C.A."/>
            <person name="van der Lee T.A.J."/>
        </authorList>
    </citation>
    <scope>NUCLEOTIDE SEQUENCE [LARGE SCALE GENOMIC DNA]</scope>
    <source>
        <strain evidence="8 9">MB42</strain>
    </source>
</reference>
<dbReference type="GO" id="GO:1990726">
    <property type="term" value="C:Lsm1-7-Pat1 complex"/>
    <property type="evidence" value="ECO:0007669"/>
    <property type="project" value="TreeGrafter"/>
</dbReference>
<dbReference type="Proteomes" id="UP000317494">
    <property type="component" value="Unassembled WGS sequence"/>
</dbReference>
<evidence type="ECO:0000259" key="7">
    <source>
        <dbReference type="PROSITE" id="PS52002"/>
    </source>
</evidence>
<dbReference type="EMBL" id="QEAN01000016">
    <property type="protein sequence ID" value="TPX53462.1"/>
    <property type="molecule type" value="Genomic_DNA"/>
</dbReference>
<comment type="caution">
    <text evidence="8">The sequence shown here is derived from an EMBL/GenBank/DDBJ whole genome shotgun (WGS) entry which is preliminary data.</text>
</comment>
<comment type="subcellular location">
    <subcellularLocation>
        <location evidence="6">Cytoplasm</location>
    </subcellularLocation>
    <subcellularLocation>
        <location evidence="6">Cytoplasm</location>
        <location evidence="6">P-body</location>
    </subcellularLocation>
</comment>
<dbReference type="InterPro" id="IPR047575">
    <property type="entry name" value="Sm"/>
</dbReference>
<keyword evidence="9" id="KW-1185">Reference proteome</keyword>
<evidence type="ECO:0000313" key="8">
    <source>
        <dbReference type="EMBL" id="TPX53462.1"/>
    </source>
</evidence>
<dbReference type="VEuPathDB" id="FungiDB:SeMB42_g00777"/>
<organism evidence="8 9">
    <name type="scientific">Synchytrium endobioticum</name>
    <dbReference type="NCBI Taxonomy" id="286115"/>
    <lineage>
        <taxon>Eukaryota</taxon>
        <taxon>Fungi</taxon>
        <taxon>Fungi incertae sedis</taxon>
        <taxon>Chytridiomycota</taxon>
        <taxon>Chytridiomycota incertae sedis</taxon>
        <taxon>Chytridiomycetes</taxon>
        <taxon>Synchytriales</taxon>
        <taxon>Synchytriaceae</taxon>
        <taxon>Synchytrium</taxon>
    </lineage>
</organism>
<dbReference type="InterPro" id="IPR010920">
    <property type="entry name" value="LSM_dom_sf"/>
</dbReference>
<accession>A0A507DP60</accession>
<evidence type="ECO:0000256" key="6">
    <source>
        <dbReference type="RuleBase" id="RU365047"/>
    </source>
</evidence>
<comment type="function">
    <text evidence="6">Component of the cytoplasmic LSM1-LSM7 complex which is involved in mRNA degradation.</text>
</comment>
<dbReference type="InterPro" id="IPR044642">
    <property type="entry name" value="PTHR15588"/>
</dbReference>
<dbReference type="GO" id="GO:0006397">
    <property type="term" value="P:mRNA processing"/>
    <property type="evidence" value="ECO:0007669"/>
    <property type="project" value="UniProtKB-UniRule"/>
</dbReference>
<dbReference type="PANTHER" id="PTHR15588:SF8">
    <property type="entry name" value="U6 SNRNA-ASSOCIATED SM-LIKE PROTEIN LSM1"/>
    <property type="match status" value="1"/>
</dbReference>
<evidence type="ECO:0000256" key="4">
    <source>
        <dbReference type="ARBA" id="ARBA00022884"/>
    </source>
</evidence>
<dbReference type="GO" id="GO:0000932">
    <property type="term" value="C:P-body"/>
    <property type="evidence" value="ECO:0007669"/>
    <property type="project" value="UniProtKB-SubCell"/>
</dbReference>
<dbReference type="InterPro" id="IPR001163">
    <property type="entry name" value="Sm_dom_euk/arc"/>
</dbReference>
<dbReference type="Pfam" id="PF01423">
    <property type="entry name" value="LSM"/>
    <property type="match status" value="1"/>
</dbReference>
<sequence length="131" mass="14550">MAPHPWLTVSTRLLVMLRDGRKLYGVLRSYDQFANLVLQDTVERAYTADAYGDAARGVYVIRGENVVLLGEVDLSKEDATTAGLRPVSFKEAMDAVRLAADEKRTRDAEKNKMLQARGFSTADGADYVDSY</sequence>
<dbReference type="SMART" id="SM00651">
    <property type="entry name" value="Sm"/>
    <property type="match status" value="1"/>
</dbReference>
<evidence type="ECO:0000256" key="5">
    <source>
        <dbReference type="ARBA" id="ARBA00023274"/>
    </source>
</evidence>
<name>A0A507DP60_9FUNG</name>
<evidence type="ECO:0000256" key="2">
    <source>
        <dbReference type="ARBA" id="ARBA00022490"/>
    </source>
</evidence>
<evidence type="ECO:0000256" key="3">
    <source>
        <dbReference type="ARBA" id="ARBA00022664"/>
    </source>
</evidence>
<dbReference type="PANTHER" id="PTHR15588">
    <property type="entry name" value="LSM1"/>
    <property type="match status" value="1"/>
</dbReference>
<dbReference type="GO" id="GO:0000290">
    <property type="term" value="P:deadenylation-dependent decapping of nuclear-transcribed mRNA"/>
    <property type="evidence" value="ECO:0007669"/>
    <property type="project" value="TreeGrafter"/>
</dbReference>
<dbReference type="PROSITE" id="PS52002">
    <property type="entry name" value="SM"/>
    <property type="match status" value="1"/>
</dbReference>
<dbReference type="GO" id="GO:0003729">
    <property type="term" value="F:mRNA binding"/>
    <property type="evidence" value="ECO:0007669"/>
    <property type="project" value="TreeGrafter"/>
</dbReference>